<comment type="similarity">
    <text evidence="1">Belongs to the UPF0213 family.</text>
</comment>
<dbReference type="InterPro" id="IPR050190">
    <property type="entry name" value="UPF0213_domain"/>
</dbReference>
<dbReference type="eggNOG" id="COG2827">
    <property type="taxonomic scope" value="Bacteria"/>
</dbReference>
<keyword evidence="3" id="KW-0378">Hydrolase</keyword>
<dbReference type="InterPro" id="IPR000305">
    <property type="entry name" value="GIY-YIG_endonuc"/>
</dbReference>
<dbReference type="PROSITE" id="PS50164">
    <property type="entry name" value="GIY_YIG"/>
    <property type="match status" value="1"/>
</dbReference>
<dbReference type="RefSeq" id="WP_037268601.1">
    <property type="nucleotide sequence ID" value="NZ_KN293975.1"/>
</dbReference>
<accession>A0A0A0HHT9</accession>
<dbReference type="SUPFAM" id="SSF82771">
    <property type="entry name" value="GIY-YIG endonuclease"/>
    <property type="match status" value="1"/>
</dbReference>
<dbReference type="Gene3D" id="3.40.1440.10">
    <property type="entry name" value="GIY-YIG endonuclease"/>
    <property type="match status" value="1"/>
</dbReference>
<dbReference type="PANTHER" id="PTHR34477:SF5">
    <property type="entry name" value="BSL5627 PROTEIN"/>
    <property type="match status" value="1"/>
</dbReference>
<sequence>MTHFVYIMASRPFGALYTGRTRDLRSRVAAHRAGLSAHTAKYNIGRLVWFEPLDDFETSLRRERSIKRWHRAWKIALITSANPDWRDDTSEIPDL</sequence>
<name>A0A0A0HHT9_9RHOB</name>
<evidence type="ECO:0000259" key="2">
    <source>
        <dbReference type="PROSITE" id="PS50164"/>
    </source>
</evidence>
<evidence type="ECO:0000256" key="1">
    <source>
        <dbReference type="ARBA" id="ARBA00007435"/>
    </source>
</evidence>
<evidence type="ECO:0000313" key="3">
    <source>
        <dbReference type="EMBL" id="KGM86710.1"/>
    </source>
</evidence>
<dbReference type="PANTHER" id="PTHR34477">
    <property type="entry name" value="UPF0213 PROTEIN YHBQ"/>
    <property type="match status" value="1"/>
</dbReference>
<dbReference type="InterPro" id="IPR035901">
    <property type="entry name" value="GIY-YIG_endonuc_sf"/>
</dbReference>
<dbReference type="GO" id="GO:0004519">
    <property type="term" value="F:endonuclease activity"/>
    <property type="evidence" value="ECO:0007669"/>
    <property type="project" value="UniProtKB-KW"/>
</dbReference>
<dbReference type="OrthoDB" id="287318at2"/>
<feature type="domain" description="GIY-YIG" evidence="2">
    <location>
        <begin position="1"/>
        <end position="76"/>
    </location>
</feature>
<protein>
    <submittedName>
        <fullName evidence="3">Putative endonuclease</fullName>
    </submittedName>
</protein>
<dbReference type="AlphaFoldDB" id="A0A0A0HHT9"/>
<evidence type="ECO:0000313" key="4">
    <source>
        <dbReference type="Proteomes" id="UP000030021"/>
    </source>
</evidence>
<organism evidence="3 4">
    <name type="scientific">Roseovarius mucosus DSM 17069</name>
    <dbReference type="NCBI Taxonomy" id="1288298"/>
    <lineage>
        <taxon>Bacteria</taxon>
        <taxon>Pseudomonadati</taxon>
        <taxon>Pseudomonadota</taxon>
        <taxon>Alphaproteobacteria</taxon>
        <taxon>Rhodobacterales</taxon>
        <taxon>Roseobacteraceae</taxon>
        <taxon>Roseovarius</taxon>
    </lineage>
</organism>
<gene>
    <name evidence="3" type="ORF">rosmuc_03003</name>
</gene>
<proteinExistence type="inferred from homology"/>
<keyword evidence="3" id="KW-0540">Nuclease</keyword>
<dbReference type="PATRIC" id="fig|1288298.3.peg.3017"/>
<reference evidence="3 4" key="1">
    <citation type="submission" date="2013-01" db="EMBL/GenBank/DDBJ databases">
        <authorList>
            <person name="Fiebig A."/>
            <person name="Goeker M."/>
            <person name="Klenk H.-P.P."/>
        </authorList>
    </citation>
    <scope>NUCLEOTIDE SEQUENCE [LARGE SCALE GENOMIC DNA]</scope>
    <source>
        <strain evidence="3 4">DSM 17069</strain>
    </source>
</reference>
<dbReference type="HOGENOM" id="CLU_135650_3_1_5"/>
<dbReference type="CDD" id="cd10448">
    <property type="entry name" value="GIY-YIG_unchar_3"/>
    <property type="match status" value="1"/>
</dbReference>
<dbReference type="EMBL" id="AONH01000016">
    <property type="protein sequence ID" value="KGM86710.1"/>
    <property type="molecule type" value="Genomic_DNA"/>
</dbReference>
<keyword evidence="3" id="KW-0255">Endonuclease</keyword>
<dbReference type="Pfam" id="PF01541">
    <property type="entry name" value="GIY-YIG"/>
    <property type="match status" value="1"/>
</dbReference>
<dbReference type="Proteomes" id="UP000030021">
    <property type="component" value="Unassembled WGS sequence"/>
</dbReference>
<comment type="caution">
    <text evidence="3">The sequence shown here is derived from an EMBL/GenBank/DDBJ whole genome shotgun (WGS) entry which is preliminary data.</text>
</comment>